<organism evidence="1">
    <name type="scientific">Rhizophora mucronata</name>
    <name type="common">Asiatic mangrove</name>
    <dbReference type="NCBI Taxonomy" id="61149"/>
    <lineage>
        <taxon>Eukaryota</taxon>
        <taxon>Viridiplantae</taxon>
        <taxon>Streptophyta</taxon>
        <taxon>Embryophyta</taxon>
        <taxon>Tracheophyta</taxon>
        <taxon>Spermatophyta</taxon>
        <taxon>Magnoliopsida</taxon>
        <taxon>eudicotyledons</taxon>
        <taxon>Gunneridae</taxon>
        <taxon>Pentapetalae</taxon>
        <taxon>rosids</taxon>
        <taxon>fabids</taxon>
        <taxon>Malpighiales</taxon>
        <taxon>Rhizophoraceae</taxon>
        <taxon>Rhizophora</taxon>
    </lineage>
</organism>
<dbReference type="AlphaFoldDB" id="A0A2P2R4D6"/>
<protein>
    <submittedName>
        <fullName evidence="1">Uncharacterized protein</fullName>
    </submittedName>
</protein>
<dbReference type="EMBL" id="GGEC01093584">
    <property type="protein sequence ID" value="MBX74068.1"/>
    <property type="molecule type" value="Transcribed_RNA"/>
</dbReference>
<proteinExistence type="predicted"/>
<accession>A0A2P2R4D6</accession>
<name>A0A2P2R4D6_RHIMU</name>
<reference evidence="1" key="1">
    <citation type="submission" date="2018-02" db="EMBL/GenBank/DDBJ databases">
        <title>Rhizophora mucronata_Transcriptome.</title>
        <authorList>
            <person name="Meera S.P."/>
            <person name="Sreeshan A."/>
            <person name="Augustine A."/>
        </authorList>
    </citation>
    <scope>NUCLEOTIDE SEQUENCE</scope>
    <source>
        <tissue evidence="1">Leaf</tissue>
    </source>
</reference>
<sequence>MTVCITFKGWLVTESSHVIAATNQEYKKRNI</sequence>
<evidence type="ECO:0000313" key="1">
    <source>
        <dbReference type="EMBL" id="MBX74068.1"/>
    </source>
</evidence>